<dbReference type="AlphaFoldDB" id="A0A081C622"/>
<dbReference type="STRING" id="1499967.U27_07014"/>
<dbReference type="EMBL" id="DF820471">
    <property type="protein sequence ID" value="GAK60027.1"/>
    <property type="molecule type" value="Genomic_DNA"/>
</dbReference>
<feature type="transmembrane region" description="Helical" evidence="1">
    <location>
        <begin position="38"/>
        <end position="55"/>
    </location>
</feature>
<keyword evidence="1" id="KW-0812">Transmembrane</keyword>
<gene>
    <name evidence="2" type="ORF">U27_07014</name>
</gene>
<evidence type="ECO:0000313" key="2">
    <source>
        <dbReference type="EMBL" id="GAK60027.1"/>
    </source>
</evidence>
<evidence type="ECO:0000256" key="1">
    <source>
        <dbReference type="SAM" id="Phobius"/>
    </source>
</evidence>
<proteinExistence type="predicted"/>
<keyword evidence="3" id="KW-1185">Reference proteome</keyword>
<protein>
    <submittedName>
        <fullName evidence="2">Uncharacterized protein</fullName>
    </submittedName>
</protein>
<reference evidence="2" key="1">
    <citation type="journal article" date="2015" name="PeerJ">
        <title>First genomic representation of candidate bacterial phylum KSB3 points to enhanced environmental sensing as a trigger of wastewater bulking.</title>
        <authorList>
            <person name="Sekiguchi Y."/>
            <person name="Ohashi A."/>
            <person name="Parks D.H."/>
            <person name="Yamauchi T."/>
            <person name="Tyson G.W."/>
            <person name="Hugenholtz P."/>
        </authorList>
    </citation>
    <scope>NUCLEOTIDE SEQUENCE [LARGE SCALE GENOMIC DNA]</scope>
</reference>
<organism evidence="2">
    <name type="scientific">Vecturithrix granuli</name>
    <dbReference type="NCBI Taxonomy" id="1499967"/>
    <lineage>
        <taxon>Bacteria</taxon>
        <taxon>Candidatus Moduliflexota</taxon>
        <taxon>Candidatus Vecturitrichia</taxon>
        <taxon>Candidatus Vecturitrichales</taxon>
        <taxon>Candidatus Vecturitrichaceae</taxon>
        <taxon>Candidatus Vecturithrix</taxon>
    </lineage>
</organism>
<sequence>MMSTFINTMIMYVYYLLSAFVAFILLREIRKTKDAQEAVLYCIILMPFVLRVLRLK</sequence>
<dbReference type="HOGENOM" id="CLU_212092_0_0_0"/>
<feature type="transmembrane region" description="Helical" evidence="1">
    <location>
        <begin position="6"/>
        <end position="26"/>
    </location>
</feature>
<dbReference type="eggNOG" id="ENOG5033I8A">
    <property type="taxonomic scope" value="Bacteria"/>
</dbReference>
<accession>A0A081C622</accession>
<keyword evidence="1" id="KW-0472">Membrane</keyword>
<dbReference type="Proteomes" id="UP000030661">
    <property type="component" value="Unassembled WGS sequence"/>
</dbReference>
<name>A0A081C622_VECG1</name>
<evidence type="ECO:0000313" key="3">
    <source>
        <dbReference type="Proteomes" id="UP000030661"/>
    </source>
</evidence>
<keyword evidence="1" id="KW-1133">Transmembrane helix</keyword>